<organism evidence="2 3">
    <name type="scientific">Myodes glareolus</name>
    <name type="common">Bank vole</name>
    <name type="synonym">Clethrionomys glareolus</name>
    <dbReference type="NCBI Taxonomy" id="447135"/>
    <lineage>
        <taxon>Eukaryota</taxon>
        <taxon>Metazoa</taxon>
        <taxon>Chordata</taxon>
        <taxon>Craniata</taxon>
        <taxon>Vertebrata</taxon>
        <taxon>Euteleostomi</taxon>
        <taxon>Mammalia</taxon>
        <taxon>Eutheria</taxon>
        <taxon>Euarchontoglires</taxon>
        <taxon>Glires</taxon>
        <taxon>Rodentia</taxon>
        <taxon>Myomorpha</taxon>
        <taxon>Muroidea</taxon>
        <taxon>Cricetidae</taxon>
        <taxon>Arvicolinae</taxon>
        <taxon>Myodes</taxon>
    </lineage>
</organism>
<feature type="compositionally biased region" description="Basic and acidic residues" evidence="1">
    <location>
        <begin position="28"/>
        <end position="38"/>
    </location>
</feature>
<dbReference type="EMBL" id="JBBHLL010001366">
    <property type="protein sequence ID" value="KAK7796179.1"/>
    <property type="molecule type" value="Genomic_DNA"/>
</dbReference>
<proteinExistence type="predicted"/>
<name>A0AAW0GYZ3_MYOGA</name>
<feature type="compositionally biased region" description="Polar residues" evidence="1">
    <location>
        <begin position="1"/>
        <end position="20"/>
    </location>
</feature>
<comment type="caution">
    <text evidence="2">The sequence shown here is derived from an EMBL/GenBank/DDBJ whole genome shotgun (WGS) entry which is preliminary data.</text>
</comment>
<dbReference type="Proteomes" id="UP001488838">
    <property type="component" value="Unassembled WGS sequence"/>
</dbReference>
<reference evidence="2 3" key="1">
    <citation type="journal article" date="2023" name="bioRxiv">
        <title>Conserved and derived expression patterns and positive selection on dental genes reveal complex evolutionary context of ever-growing rodent molars.</title>
        <authorList>
            <person name="Calamari Z.T."/>
            <person name="Song A."/>
            <person name="Cohen E."/>
            <person name="Akter M."/>
            <person name="Roy R.D."/>
            <person name="Hallikas O."/>
            <person name="Christensen M.M."/>
            <person name="Li P."/>
            <person name="Marangoni P."/>
            <person name="Jernvall J."/>
            <person name="Klein O.D."/>
        </authorList>
    </citation>
    <scope>NUCLEOTIDE SEQUENCE [LARGE SCALE GENOMIC DNA]</scope>
    <source>
        <strain evidence="2">V071</strain>
    </source>
</reference>
<keyword evidence="3" id="KW-1185">Reference proteome</keyword>
<gene>
    <name evidence="2" type="ORF">U0070_013809</name>
</gene>
<evidence type="ECO:0000313" key="3">
    <source>
        <dbReference type="Proteomes" id="UP001488838"/>
    </source>
</evidence>
<dbReference type="AlphaFoldDB" id="A0AAW0GYZ3"/>
<feature type="non-terminal residue" evidence="2">
    <location>
        <position position="1"/>
    </location>
</feature>
<feature type="region of interest" description="Disordered" evidence="1">
    <location>
        <begin position="1"/>
        <end position="39"/>
    </location>
</feature>
<accession>A0AAW0GYZ3</accession>
<sequence length="86" mass="10187">RLWVPSTPQHQGQCSGNIQLLTRPRSKGNLERRTEKEQNPNMMFRAAVLEMKDPEQVIWDMGTLYRMEFNPRQQPQLNEKAPKDKH</sequence>
<protein>
    <submittedName>
        <fullName evidence="2">Uncharacterized protein</fullName>
    </submittedName>
</protein>
<evidence type="ECO:0000256" key="1">
    <source>
        <dbReference type="SAM" id="MobiDB-lite"/>
    </source>
</evidence>
<evidence type="ECO:0000313" key="2">
    <source>
        <dbReference type="EMBL" id="KAK7796179.1"/>
    </source>
</evidence>